<feature type="domain" description="DUF4218" evidence="1">
    <location>
        <begin position="1"/>
        <end position="45"/>
    </location>
</feature>
<proteinExistence type="predicted"/>
<evidence type="ECO:0000313" key="3">
    <source>
        <dbReference type="Proteomes" id="UP001367508"/>
    </source>
</evidence>
<dbReference type="PANTHER" id="PTHR48258:SF3">
    <property type="entry name" value="FK506-BINDING PROTEIN 4-LIKE ISOFORM X1"/>
    <property type="match status" value="1"/>
</dbReference>
<evidence type="ECO:0000313" key="2">
    <source>
        <dbReference type="EMBL" id="KAK7307876.1"/>
    </source>
</evidence>
<accession>A0AAN9K107</accession>
<reference evidence="2 3" key="1">
    <citation type="submission" date="2024-01" db="EMBL/GenBank/DDBJ databases">
        <title>The genomes of 5 underutilized Papilionoideae crops provide insights into root nodulation and disease resistanc.</title>
        <authorList>
            <person name="Jiang F."/>
        </authorList>
    </citation>
    <scope>NUCLEOTIDE SEQUENCE [LARGE SCALE GENOMIC DNA]</scope>
    <source>
        <strain evidence="2">LVBAO_FW01</strain>
        <tissue evidence="2">Leaves</tissue>
    </source>
</reference>
<dbReference type="PANTHER" id="PTHR48258">
    <property type="entry name" value="DUF4218 DOMAIN-CONTAINING PROTEIN-RELATED"/>
    <property type="match status" value="1"/>
</dbReference>
<gene>
    <name evidence="2" type="ORF">VNO77_41315</name>
</gene>
<sequence>MEHLPIHLPYEARVGGPVQYRWMYPFERFLRSLKEKIKNKARVEEVEPYLDKYADFLRELQPGISDSEIDNEIASHFPLWFTEYVQNPQNQIEDPLLISLAWRPIRMVQSWPIYIVNGYKFHTKTWSEGMQTSNYEVRKMWFEEFQKIERKRKIYPYASAKLEGKEDSNEADDVLSKIADV</sequence>
<keyword evidence="3" id="KW-1185">Reference proteome</keyword>
<dbReference type="Pfam" id="PF13960">
    <property type="entry name" value="DUF4218"/>
    <property type="match status" value="1"/>
</dbReference>
<comment type="caution">
    <text evidence="2">The sequence shown here is derived from an EMBL/GenBank/DDBJ whole genome shotgun (WGS) entry which is preliminary data.</text>
</comment>
<dbReference type="InterPro" id="IPR025452">
    <property type="entry name" value="DUF4218"/>
</dbReference>
<dbReference type="Proteomes" id="UP001367508">
    <property type="component" value="Unassembled WGS sequence"/>
</dbReference>
<evidence type="ECO:0000259" key="1">
    <source>
        <dbReference type="Pfam" id="PF13960"/>
    </source>
</evidence>
<name>A0AAN9K107_CANGL</name>
<organism evidence="2 3">
    <name type="scientific">Canavalia gladiata</name>
    <name type="common">Sword bean</name>
    <name type="synonym">Dolichos gladiatus</name>
    <dbReference type="NCBI Taxonomy" id="3824"/>
    <lineage>
        <taxon>Eukaryota</taxon>
        <taxon>Viridiplantae</taxon>
        <taxon>Streptophyta</taxon>
        <taxon>Embryophyta</taxon>
        <taxon>Tracheophyta</taxon>
        <taxon>Spermatophyta</taxon>
        <taxon>Magnoliopsida</taxon>
        <taxon>eudicotyledons</taxon>
        <taxon>Gunneridae</taxon>
        <taxon>Pentapetalae</taxon>
        <taxon>rosids</taxon>
        <taxon>fabids</taxon>
        <taxon>Fabales</taxon>
        <taxon>Fabaceae</taxon>
        <taxon>Papilionoideae</taxon>
        <taxon>50 kb inversion clade</taxon>
        <taxon>NPAAA clade</taxon>
        <taxon>indigoferoid/millettioid clade</taxon>
        <taxon>Phaseoleae</taxon>
        <taxon>Canavalia</taxon>
    </lineage>
</organism>
<protein>
    <recommendedName>
        <fullName evidence="1">DUF4218 domain-containing protein</fullName>
    </recommendedName>
</protein>
<dbReference type="EMBL" id="JAYMYQ010000010">
    <property type="protein sequence ID" value="KAK7307876.1"/>
    <property type="molecule type" value="Genomic_DNA"/>
</dbReference>
<dbReference type="AlphaFoldDB" id="A0AAN9K107"/>